<evidence type="ECO:0000313" key="3">
    <source>
        <dbReference type="Proteomes" id="UP000327294"/>
    </source>
</evidence>
<organism evidence="2 3">
    <name type="scientific">Streptomyces phaeolivaceus</name>
    <dbReference type="NCBI Taxonomy" id="2653200"/>
    <lineage>
        <taxon>Bacteria</taxon>
        <taxon>Bacillati</taxon>
        <taxon>Actinomycetota</taxon>
        <taxon>Actinomycetes</taxon>
        <taxon>Kitasatosporales</taxon>
        <taxon>Streptomycetaceae</taxon>
        <taxon>Streptomyces</taxon>
    </lineage>
</organism>
<name>A0A5P8K827_9ACTN</name>
<evidence type="ECO:0000256" key="1">
    <source>
        <dbReference type="ARBA" id="ARBA00023239"/>
    </source>
</evidence>
<dbReference type="InterPro" id="IPR008948">
    <property type="entry name" value="L-Aspartase-like"/>
</dbReference>
<reference evidence="2 3" key="1">
    <citation type="submission" date="2019-10" db="EMBL/GenBank/DDBJ databases">
        <title>Streptomyces sp. strain GY16 isolated from leaves of Broussonetia papyrifera.</title>
        <authorList>
            <person name="Mo P."/>
        </authorList>
    </citation>
    <scope>NUCLEOTIDE SEQUENCE [LARGE SCALE GENOMIC DNA]</scope>
    <source>
        <strain evidence="2 3">GY16</strain>
    </source>
</reference>
<dbReference type="PANTHER" id="PTHR10362">
    <property type="entry name" value="HISTIDINE AMMONIA-LYASE"/>
    <property type="match status" value="1"/>
</dbReference>
<gene>
    <name evidence="2" type="ORF">F9278_28160</name>
</gene>
<keyword evidence="1 2" id="KW-0456">Lyase</keyword>
<dbReference type="Gene3D" id="1.10.275.10">
    <property type="entry name" value="Fumarase/aspartase (N-terminal domain)"/>
    <property type="match status" value="1"/>
</dbReference>
<dbReference type="Pfam" id="PF00221">
    <property type="entry name" value="Lyase_aromatic"/>
    <property type="match status" value="1"/>
</dbReference>
<dbReference type="PROSITE" id="PS00488">
    <property type="entry name" value="PAL_HISTIDASE"/>
    <property type="match status" value="1"/>
</dbReference>
<dbReference type="CDD" id="cd00332">
    <property type="entry name" value="PAL-HAL"/>
    <property type="match status" value="1"/>
</dbReference>
<dbReference type="Proteomes" id="UP000327294">
    <property type="component" value="Chromosome"/>
</dbReference>
<proteinExistence type="predicted"/>
<dbReference type="KEGG" id="sphv:F9278_28160"/>
<dbReference type="RefSeq" id="WP_152170807.1">
    <property type="nucleotide sequence ID" value="NZ_CP045096.1"/>
</dbReference>
<dbReference type="InterPro" id="IPR024083">
    <property type="entry name" value="Fumarase/histidase_N"/>
</dbReference>
<evidence type="ECO:0000313" key="2">
    <source>
        <dbReference type="EMBL" id="QFQ99385.1"/>
    </source>
</evidence>
<dbReference type="InterPro" id="IPR001106">
    <property type="entry name" value="Aromatic_Lyase"/>
</dbReference>
<protein>
    <submittedName>
        <fullName evidence="2">Aromatic amino acid lyase</fullName>
    </submittedName>
</protein>
<dbReference type="SUPFAM" id="SSF48557">
    <property type="entry name" value="L-aspartase-like"/>
    <property type="match status" value="1"/>
</dbReference>
<dbReference type="GO" id="GO:0016841">
    <property type="term" value="F:ammonia-lyase activity"/>
    <property type="evidence" value="ECO:0007669"/>
    <property type="project" value="InterPro"/>
</dbReference>
<dbReference type="InterPro" id="IPR022313">
    <property type="entry name" value="Phe/His_NH3-lyase_AS"/>
</dbReference>
<dbReference type="AlphaFoldDB" id="A0A5P8K827"/>
<sequence>MTSTSETFGNATTDLGDLAEITRAASWTAKLGPLTDADIARMATSARTIDDHLVTGKPIYGLTQGFGPLVTFAAKSEAEQGNSLISHLGTGQGRPLPPEVARLVVWLRLNSMRKGFSAVSPDFWQRLADLWNEGFTPAIPRDGTVSASGDLQPLAHAALAFAGYGEAWVRDNAGGWTLTPAKDALAALGAEPLDWPVREALAFVNGTGVGLAVAILNQQSAVRLVRAVAELTARLTVLLGGNTEHYDEGIGRARNQVGQLRVANWIRQSLPENLERDEDRPLQEPYSLRCAPQALGAVLDQLTMAGEVLLREANGVTDNPVTYEGRVLHGGNFHAMPVGFASEQTGLAMHMAAYMAERQLGLVTNPTTNGGLPPMLTPRAGRGCGLAGVQISATSFVSRIRQLVTPASLTTLPTNGWNQDHVPMALNGANGVAEALELGWLVVGSLALGAAQLAVMTGKDTGTTGVWAELARISPPLEADRPMAAEVRAAADLFVRQAEAVLAAQAEAERPCLDVKRYE</sequence>
<dbReference type="Gene3D" id="1.20.200.10">
    <property type="entry name" value="Fumarase/aspartase (Central domain)"/>
    <property type="match status" value="1"/>
</dbReference>
<keyword evidence="3" id="KW-1185">Reference proteome</keyword>
<accession>A0A5P8K827</accession>
<dbReference type="EMBL" id="CP045096">
    <property type="protein sequence ID" value="QFQ99385.1"/>
    <property type="molecule type" value="Genomic_DNA"/>
</dbReference>